<dbReference type="Proteomes" id="UP000219285">
    <property type="component" value="Chromosome"/>
</dbReference>
<keyword evidence="2" id="KW-0732">Signal</keyword>
<dbReference type="PROSITE" id="PS50222">
    <property type="entry name" value="EF_HAND_2"/>
    <property type="match status" value="2"/>
</dbReference>
<feature type="domain" description="EF-hand" evidence="3">
    <location>
        <begin position="47"/>
        <end position="82"/>
    </location>
</feature>
<dbReference type="GO" id="GO:0005509">
    <property type="term" value="F:calcium ion binding"/>
    <property type="evidence" value="ECO:0007669"/>
    <property type="project" value="InterPro"/>
</dbReference>
<evidence type="ECO:0000256" key="2">
    <source>
        <dbReference type="SAM" id="SignalP"/>
    </source>
</evidence>
<dbReference type="InterPro" id="IPR018247">
    <property type="entry name" value="EF_Hand_1_Ca_BS"/>
</dbReference>
<dbReference type="PROSITE" id="PS51257">
    <property type="entry name" value="PROKAR_LIPOPROTEIN"/>
    <property type="match status" value="1"/>
</dbReference>
<feature type="domain" description="EF-hand" evidence="3">
    <location>
        <begin position="162"/>
        <end position="197"/>
    </location>
</feature>
<feature type="region of interest" description="Disordered" evidence="1">
    <location>
        <begin position="92"/>
        <end position="165"/>
    </location>
</feature>
<dbReference type="PROSITE" id="PS00018">
    <property type="entry name" value="EF_HAND_1"/>
    <property type="match status" value="2"/>
</dbReference>
<dbReference type="Gene3D" id="1.10.238.10">
    <property type="entry name" value="EF-hand"/>
    <property type="match status" value="2"/>
</dbReference>
<evidence type="ECO:0000259" key="3">
    <source>
        <dbReference type="PROSITE" id="PS50222"/>
    </source>
</evidence>
<organism evidence="4 5">
    <name type="scientific">Alteromonas pelagimontana</name>
    <dbReference type="NCBI Taxonomy" id="1858656"/>
    <lineage>
        <taxon>Bacteria</taxon>
        <taxon>Pseudomonadati</taxon>
        <taxon>Pseudomonadota</taxon>
        <taxon>Gammaproteobacteria</taxon>
        <taxon>Alteromonadales</taxon>
        <taxon>Alteromonadaceae</taxon>
        <taxon>Alteromonas/Salinimonas group</taxon>
        <taxon>Alteromonas</taxon>
    </lineage>
</organism>
<protein>
    <submittedName>
        <fullName evidence="4">EF-hand domain-containing protein</fullName>
    </submittedName>
</protein>
<keyword evidence="5" id="KW-1185">Reference proteome</keyword>
<dbReference type="RefSeq" id="WP_075609871.1">
    <property type="nucleotide sequence ID" value="NZ_CP052766.1"/>
</dbReference>
<feature type="compositionally biased region" description="Basic and acidic residues" evidence="1">
    <location>
        <begin position="142"/>
        <end position="165"/>
    </location>
</feature>
<feature type="chain" id="PRO_5029010334" evidence="2">
    <location>
        <begin position="21"/>
        <end position="200"/>
    </location>
</feature>
<dbReference type="SUPFAM" id="SSF47473">
    <property type="entry name" value="EF-hand"/>
    <property type="match status" value="1"/>
</dbReference>
<dbReference type="Pfam" id="PF13202">
    <property type="entry name" value="EF-hand_5"/>
    <property type="match status" value="1"/>
</dbReference>
<dbReference type="EMBL" id="CP052766">
    <property type="protein sequence ID" value="QJR82133.1"/>
    <property type="molecule type" value="Genomic_DNA"/>
</dbReference>
<dbReference type="InterPro" id="IPR011992">
    <property type="entry name" value="EF-hand-dom_pair"/>
</dbReference>
<dbReference type="SMART" id="SM00054">
    <property type="entry name" value="EFh"/>
    <property type="match status" value="2"/>
</dbReference>
<dbReference type="AlphaFoldDB" id="A0A6M4MGC8"/>
<proteinExistence type="predicted"/>
<gene>
    <name evidence="4" type="ORF">CA267_015940</name>
</gene>
<evidence type="ECO:0000313" key="4">
    <source>
        <dbReference type="EMBL" id="QJR82133.1"/>
    </source>
</evidence>
<dbReference type="KEGG" id="apel:CA267_015940"/>
<reference evidence="5" key="1">
    <citation type="submission" date="2014-12" db="EMBL/GenBank/DDBJ databases">
        <title>Complete genome sequence of a multi-drug resistant Klebsiella pneumoniae.</title>
        <authorList>
            <person name="Hua X."/>
            <person name="Chen Q."/>
            <person name="Li X."/>
            <person name="Feng Y."/>
            <person name="Ruan Z."/>
            <person name="Yu Y."/>
        </authorList>
    </citation>
    <scope>NUCLEOTIDE SEQUENCE [LARGE SCALE GENOMIC DNA]</scope>
    <source>
        <strain evidence="5">5.12</strain>
    </source>
</reference>
<evidence type="ECO:0000313" key="5">
    <source>
        <dbReference type="Proteomes" id="UP000219285"/>
    </source>
</evidence>
<dbReference type="OrthoDB" id="6314640at2"/>
<feature type="signal peptide" evidence="2">
    <location>
        <begin position="1"/>
        <end position="20"/>
    </location>
</feature>
<evidence type="ECO:0000256" key="1">
    <source>
        <dbReference type="SAM" id="MobiDB-lite"/>
    </source>
</evidence>
<dbReference type="InterPro" id="IPR002048">
    <property type="entry name" value="EF_hand_dom"/>
</dbReference>
<accession>A0A6M4MGC8</accession>
<reference evidence="4 5" key="2">
    <citation type="submission" date="2020-04" db="EMBL/GenBank/DDBJ databases">
        <title>Complete genome sequence of Alteromonas pelagimontana 5.12T.</title>
        <authorList>
            <person name="Sinha R.K."/>
            <person name="Krishnan K.P."/>
            <person name="Kurian J.P."/>
        </authorList>
    </citation>
    <scope>NUCLEOTIDE SEQUENCE [LARGE SCALE GENOMIC DNA]</scope>
    <source>
        <strain evidence="4 5">5.12</strain>
    </source>
</reference>
<sequence length="200" mass="21939">MKKLLLVTVIGAALSACSPAGDDMEKIESTFAELDENSNGYLTNAEVDDEGVASYFTKIDTDSDQQISKNEFESYLQSNPESFEDDIIQTAQKNSKGDIEPGYARGQSGNNDATVNNQSSALEQNTAQRTSPAQQSNNGRIAKAEFDRMDVDKSGELTKAEASRDGVNEAFNDIDENNDQLLSRMEYVDFYQNRNSSSGN</sequence>
<name>A0A6M4MGC8_9ALTE</name>
<feature type="compositionally biased region" description="Polar residues" evidence="1">
    <location>
        <begin position="107"/>
        <end position="139"/>
    </location>
</feature>